<feature type="compositionally biased region" description="Basic and acidic residues" evidence="1">
    <location>
        <begin position="1"/>
        <end position="11"/>
    </location>
</feature>
<name>B7GSL0_BIFLS</name>
<keyword evidence="2" id="KW-1133">Transmembrane helix</keyword>
<evidence type="ECO:0000256" key="2">
    <source>
        <dbReference type="SAM" id="Phobius"/>
    </source>
</evidence>
<feature type="transmembrane region" description="Helical" evidence="2">
    <location>
        <begin position="143"/>
        <end position="163"/>
    </location>
</feature>
<sequence>MIGGDMDKPADGRGNTGSTDGIRTGGDAGNERHACKANPATTDGIGKKHGTEDMSESFSGKKYALAPKAAATKFLKASRCYVVLGKARRVLWWLGLLLLSPALILWAEWGTNGDDDTIICRVLTFSSSSCMNLTTATEYVRRLTLVLIMGVVCWIAALVIFGVRSYMRSVYPELRDHSPSASHVLVGIISFLVLVMVFPVFVITLLSALMTL</sequence>
<organism evidence="3 4">
    <name type="scientific">Bifidobacterium longum subsp. infantis (strain ATCC 15697 / DSM 20088 / JCM 1222 / NCTC 11817 / S12)</name>
    <dbReference type="NCBI Taxonomy" id="391904"/>
    <lineage>
        <taxon>Bacteria</taxon>
        <taxon>Bacillati</taxon>
        <taxon>Actinomycetota</taxon>
        <taxon>Actinomycetes</taxon>
        <taxon>Bifidobacteriales</taxon>
        <taxon>Bifidobacteriaceae</taxon>
        <taxon>Bifidobacterium</taxon>
    </lineage>
</organism>
<dbReference type="KEGG" id="bln:Blon_0058"/>
<dbReference type="EMBL" id="CP001095">
    <property type="protein sequence ID" value="ACJ51188.1"/>
    <property type="molecule type" value="Genomic_DNA"/>
</dbReference>
<feature type="transmembrane region" description="Helical" evidence="2">
    <location>
        <begin position="184"/>
        <end position="210"/>
    </location>
</feature>
<protein>
    <submittedName>
        <fullName evidence="3">Uncharacterized protein</fullName>
    </submittedName>
</protein>
<accession>B7GSL0</accession>
<evidence type="ECO:0000256" key="1">
    <source>
        <dbReference type="SAM" id="MobiDB-lite"/>
    </source>
</evidence>
<feature type="transmembrane region" description="Helical" evidence="2">
    <location>
        <begin position="90"/>
        <end position="107"/>
    </location>
</feature>
<reference evidence="3 4" key="1">
    <citation type="journal article" date="2008" name="Proc. Natl. Acad. Sci. U.S.A.">
        <title>The genome sequence of Bifidobacterium longum subsp. infantis reveals adaptations for milk utilization within the infant microbiome.</title>
        <authorList>
            <person name="Sela D.A."/>
            <person name="Chapman J."/>
            <person name="Adeuya A."/>
            <person name="Kim J.H."/>
            <person name="Chen F."/>
            <person name="Whitehead T.R."/>
            <person name="Lapidus A."/>
            <person name="Rokhsar D.S."/>
            <person name="Lebrilla C.B."/>
            <person name="German J.B."/>
            <person name="Price N.P."/>
            <person name="Richardson P.M."/>
            <person name="Mills D.A."/>
        </authorList>
    </citation>
    <scope>NUCLEOTIDE SEQUENCE [LARGE SCALE GENOMIC DNA]</scope>
    <source>
        <strain evidence="4">ATCC 15697 / DSM 20088 / JCM 1222 / NCTC 11817 / S12 [JGI]</strain>
    </source>
</reference>
<feature type="region of interest" description="Disordered" evidence="1">
    <location>
        <begin position="1"/>
        <end position="55"/>
    </location>
</feature>
<dbReference type="Proteomes" id="UP000001360">
    <property type="component" value="Chromosome"/>
</dbReference>
<dbReference type="RefSeq" id="WP_012576510.1">
    <property type="nucleotide sequence ID" value="NC_011593.1"/>
</dbReference>
<evidence type="ECO:0000313" key="3">
    <source>
        <dbReference type="EMBL" id="ACJ51188.1"/>
    </source>
</evidence>
<gene>
    <name evidence="3" type="ordered locus">Blon_0058</name>
</gene>
<keyword evidence="2" id="KW-0812">Transmembrane</keyword>
<dbReference type="AlphaFoldDB" id="B7GSL0"/>
<evidence type="ECO:0000313" key="4">
    <source>
        <dbReference type="Proteomes" id="UP000001360"/>
    </source>
</evidence>
<keyword evidence="2" id="KW-0472">Membrane</keyword>
<proteinExistence type="predicted"/>